<evidence type="ECO:0000256" key="1">
    <source>
        <dbReference type="SAM" id="MobiDB-lite"/>
    </source>
</evidence>
<feature type="domain" description="NodB homology" evidence="3">
    <location>
        <begin position="64"/>
        <end position="248"/>
    </location>
</feature>
<dbReference type="KEGG" id="mbd:MEBOL_000996"/>
<dbReference type="SUPFAM" id="SSF88713">
    <property type="entry name" value="Glycoside hydrolase/deacetylase"/>
    <property type="match status" value="1"/>
</dbReference>
<gene>
    <name evidence="4" type="ORF">MEBOL_000996</name>
</gene>
<reference evidence="4 5" key="1">
    <citation type="submission" date="2017-06" db="EMBL/GenBank/DDBJ databases">
        <authorList>
            <person name="Kim H.J."/>
            <person name="Triplett B.A."/>
        </authorList>
    </citation>
    <scope>NUCLEOTIDE SEQUENCE [LARGE SCALE GENOMIC DNA]</scope>
    <source>
        <strain evidence="4 5">DSM 14713</strain>
    </source>
</reference>
<accession>A0A250I8S0</accession>
<dbReference type="AlphaFoldDB" id="A0A250I8S0"/>
<protein>
    <recommendedName>
        <fullName evidence="3">NodB homology domain-containing protein</fullName>
    </recommendedName>
</protein>
<dbReference type="Proteomes" id="UP000217289">
    <property type="component" value="Chromosome"/>
</dbReference>
<dbReference type="PANTHER" id="PTHR10587">
    <property type="entry name" value="GLYCOSYL TRANSFERASE-RELATED"/>
    <property type="match status" value="1"/>
</dbReference>
<feature type="chain" id="PRO_5012128703" description="NodB homology domain-containing protein" evidence="2">
    <location>
        <begin position="22"/>
        <end position="278"/>
    </location>
</feature>
<dbReference type="OrthoDB" id="9784220at2"/>
<dbReference type="PROSITE" id="PS51257">
    <property type="entry name" value="PROKAR_LIPOPROTEIN"/>
    <property type="match status" value="1"/>
</dbReference>
<evidence type="ECO:0000313" key="4">
    <source>
        <dbReference type="EMBL" id="ATB27552.1"/>
    </source>
</evidence>
<feature type="region of interest" description="Disordered" evidence="1">
    <location>
        <begin position="25"/>
        <end position="52"/>
    </location>
</feature>
<evidence type="ECO:0000313" key="5">
    <source>
        <dbReference type="Proteomes" id="UP000217289"/>
    </source>
</evidence>
<dbReference type="GO" id="GO:0016810">
    <property type="term" value="F:hydrolase activity, acting on carbon-nitrogen (but not peptide) bonds"/>
    <property type="evidence" value="ECO:0007669"/>
    <property type="project" value="InterPro"/>
</dbReference>
<keyword evidence="5" id="KW-1185">Reference proteome</keyword>
<evidence type="ECO:0000256" key="2">
    <source>
        <dbReference type="SAM" id="SignalP"/>
    </source>
</evidence>
<proteinExistence type="predicted"/>
<dbReference type="GO" id="GO:0005975">
    <property type="term" value="P:carbohydrate metabolic process"/>
    <property type="evidence" value="ECO:0007669"/>
    <property type="project" value="InterPro"/>
</dbReference>
<dbReference type="EMBL" id="CP022163">
    <property type="protein sequence ID" value="ATB27552.1"/>
    <property type="molecule type" value="Genomic_DNA"/>
</dbReference>
<dbReference type="InterPro" id="IPR050248">
    <property type="entry name" value="Polysacc_deacetylase_ArnD"/>
</dbReference>
<keyword evidence="2" id="KW-0732">Signal</keyword>
<evidence type="ECO:0000259" key="3">
    <source>
        <dbReference type="PROSITE" id="PS51677"/>
    </source>
</evidence>
<sequence>MARRSVLDSLLLMLAVFTLGACSWTPPEEESTPPAREEVRAPEPPAPTACRTAPIVTNGSRQRMRIALTFDACTTRRNEYDERVIQTLLETSTPATLFIGGGWAQANPKRMQELAQYPGFEFGNHTFTHAHMPQVKDDARMLEELQGTQRIVYELTGRIPRYFRPPFGEVDSRVAWIASQAGLTTLNFDLPSGDPDGTTTVKRVVDWVLKKAAPGSIVVMHMNHKKFPTAAALPEIIKGLRKRGFELVTVATLLEDAEWPTCKPSDAPERTLVAEVIP</sequence>
<dbReference type="PROSITE" id="PS51677">
    <property type="entry name" value="NODB"/>
    <property type="match status" value="1"/>
</dbReference>
<dbReference type="Pfam" id="PF01522">
    <property type="entry name" value="Polysacc_deac_1"/>
    <property type="match status" value="1"/>
</dbReference>
<name>A0A250I8S0_9BACT</name>
<dbReference type="InterPro" id="IPR002509">
    <property type="entry name" value="NODB_dom"/>
</dbReference>
<dbReference type="Gene3D" id="3.20.20.370">
    <property type="entry name" value="Glycoside hydrolase/deacetylase"/>
    <property type="match status" value="1"/>
</dbReference>
<feature type="signal peptide" evidence="2">
    <location>
        <begin position="1"/>
        <end position="21"/>
    </location>
</feature>
<dbReference type="InterPro" id="IPR011330">
    <property type="entry name" value="Glyco_hydro/deAcase_b/a-brl"/>
</dbReference>
<organism evidence="4 5">
    <name type="scientific">Melittangium boletus DSM 14713</name>
    <dbReference type="NCBI Taxonomy" id="1294270"/>
    <lineage>
        <taxon>Bacteria</taxon>
        <taxon>Pseudomonadati</taxon>
        <taxon>Myxococcota</taxon>
        <taxon>Myxococcia</taxon>
        <taxon>Myxococcales</taxon>
        <taxon>Cystobacterineae</taxon>
        <taxon>Archangiaceae</taxon>
        <taxon>Melittangium</taxon>
    </lineage>
</organism>